<dbReference type="OrthoDB" id="14463at10239"/>
<proteinExistence type="predicted"/>
<keyword evidence="2" id="KW-1185">Reference proteome</keyword>
<dbReference type="EMBL" id="KP027447">
    <property type="protein sequence ID" value="AJA42227.1"/>
    <property type="molecule type" value="Genomic_DNA"/>
</dbReference>
<dbReference type="RefSeq" id="YP_009214507.1">
    <property type="nucleotide sequence ID" value="NC_028962.1"/>
</dbReference>
<accession>A0A0D3MWF7</accession>
<evidence type="ECO:0000313" key="2">
    <source>
        <dbReference type="Proteomes" id="UP000032689"/>
    </source>
</evidence>
<dbReference type="Proteomes" id="UP000032689">
    <property type="component" value="Segment"/>
</dbReference>
<protein>
    <submittedName>
        <fullName evidence="1">Uncharacterized protein</fullName>
    </submittedName>
</protein>
<dbReference type="KEGG" id="vg:26640924"/>
<organism evidence="1 2">
    <name type="scientific">Staphylococcus phage vB_SepM_ phiIPLA-C1C</name>
    <dbReference type="NCBI Taxonomy" id="1572704"/>
    <lineage>
        <taxon>Viruses</taxon>
        <taxon>Duplodnaviria</taxon>
        <taxon>Heunggongvirae</taxon>
        <taxon>Uroviricota</taxon>
        <taxon>Caudoviricetes</taxon>
        <taxon>Herelleviridae</taxon>
        <taxon>Twortvirinae</taxon>
        <taxon>Sepunavirus</taxon>
        <taxon>Sepunavirus IPLAC1C</taxon>
    </lineage>
</organism>
<sequence>MFKRYKNYLDKSDEENLDEDWNRVVDDLWEVIRDIKPKINTLDISNVVSKDLDKSKPILQFKDADSVIENICNVEGLEDGLSKIKKIFDDSNFEKHYYNRIIEHDEYYWIDYGSHHCFFRVTKGDINNG</sequence>
<evidence type="ECO:0000313" key="1">
    <source>
        <dbReference type="EMBL" id="AJA42227.1"/>
    </source>
</evidence>
<dbReference type="GeneID" id="26640924"/>
<reference evidence="1 2" key="1">
    <citation type="journal article" date="2015" name="Appl. Environ. Microbiol.">
        <title>Two Phages, phiIPLA-RODI and phiIPLA-C1C, Lyse Mono- and Dual-Species Staphylococcal Biofilms.</title>
        <authorList>
            <person name="Gutierrez D."/>
            <person name="Vandenheuvel D."/>
            <person name="Martinez B."/>
            <person name="Rodriguez A."/>
            <person name="Lavigne R."/>
            <person name="Garcia P."/>
        </authorList>
    </citation>
    <scope>NUCLEOTIDE SEQUENCE [LARGE SCALE GENOMIC DNA]</scope>
</reference>
<name>A0A0D3MWF7_9CAUD</name>